<feature type="domain" description="N-acetyltransferase" evidence="1">
    <location>
        <begin position="3"/>
        <end position="170"/>
    </location>
</feature>
<name>A0A0F1BEW6_9ENTR</name>
<protein>
    <submittedName>
        <fullName evidence="2">Alanine acetyltransferase</fullName>
    </submittedName>
</protein>
<evidence type="ECO:0000313" key="3">
    <source>
        <dbReference type="Proteomes" id="UP000033352"/>
    </source>
</evidence>
<dbReference type="RefSeq" id="WP_045284319.1">
    <property type="nucleotide sequence ID" value="NZ_JZYX01000001.1"/>
</dbReference>
<evidence type="ECO:0000259" key="1">
    <source>
        <dbReference type="PROSITE" id="PS51186"/>
    </source>
</evidence>
<dbReference type="GO" id="GO:0016747">
    <property type="term" value="F:acyltransferase activity, transferring groups other than amino-acyl groups"/>
    <property type="evidence" value="ECO:0007669"/>
    <property type="project" value="InterPro"/>
</dbReference>
<evidence type="ECO:0000313" key="2">
    <source>
        <dbReference type="EMBL" id="KJN32752.1"/>
    </source>
</evidence>
<gene>
    <name evidence="2" type="ORF">SS37_00100</name>
</gene>
<sequence length="170" mass="19351">MMLRIRQATVADSTLLSELGYRIYPAHFQHLWVSGAEMKDFLAAEYAPSVLQQSLTESSVSWFIAETDRPVGFMKATWEATIPETDKQGVLLNKLYLDAAETGKNYGQVMFNNITDMARSRGKDYLWLEVLEQNAGAYRFYQKQGMLCLKNVLFETASQQSILRIMGMSL</sequence>
<dbReference type="InterPro" id="IPR000182">
    <property type="entry name" value="GNAT_dom"/>
</dbReference>
<dbReference type="PROSITE" id="PS51186">
    <property type="entry name" value="GNAT"/>
    <property type="match status" value="1"/>
</dbReference>
<proteinExistence type="predicted"/>
<keyword evidence="2" id="KW-0808">Transferase</keyword>
<reference evidence="2 3" key="1">
    <citation type="submission" date="2015-03" db="EMBL/GenBank/DDBJ databases">
        <authorList>
            <person name="McCorrison J."/>
            <person name="Sanka R."/>
            <person name="Adams M."/>
            <person name="Brinkac L."/>
            <person name="Nierman W."/>
            <person name="Sutton G."/>
            <person name="Nelson K."/>
            <person name="Kiedrowski L."/>
            <person name="Guerrero D."/>
            <person name="Bonomo R."/>
        </authorList>
    </citation>
    <scope>NUCLEOTIDE SEQUENCE [LARGE SCALE GENOMIC DNA]</scope>
    <source>
        <strain evidence="2 3">35699</strain>
    </source>
</reference>
<accession>A0A0F1BEW6</accession>
<dbReference type="PATRIC" id="fig|1619248.3.peg.21"/>
<dbReference type="InterPro" id="IPR016181">
    <property type="entry name" value="Acyl_CoA_acyltransferase"/>
</dbReference>
<organism evidence="2 3">
    <name type="scientific">Enterobacter sichuanensis</name>
    <dbReference type="NCBI Taxonomy" id="2071710"/>
    <lineage>
        <taxon>Bacteria</taxon>
        <taxon>Pseudomonadati</taxon>
        <taxon>Pseudomonadota</taxon>
        <taxon>Gammaproteobacteria</taxon>
        <taxon>Enterobacterales</taxon>
        <taxon>Enterobacteriaceae</taxon>
        <taxon>Enterobacter</taxon>
        <taxon>Enterobacter cloacae complex</taxon>
    </lineage>
</organism>
<dbReference type="Proteomes" id="UP000033352">
    <property type="component" value="Unassembled WGS sequence"/>
</dbReference>
<dbReference type="OrthoDB" id="6864670at2"/>
<dbReference type="EMBL" id="JZYX01000001">
    <property type="protein sequence ID" value="KJN32752.1"/>
    <property type="molecule type" value="Genomic_DNA"/>
</dbReference>
<dbReference type="Gene3D" id="3.40.630.30">
    <property type="match status" value="1"/>
</dbReference>
<comment type="caution">
    <text evidence="2">The sequence shown here is derived from an EMBL/GenBank/DDBJ whole genome shotgun (WGS) entry which is preliminary data.</text>
</comment>
<dbReference type="AlphaFoldDB" id="A0A0F1BEW6"/>
<dbReference type="SUPFAM" id="SSF55729">
    <property type="entry name" value="Acyl-CoA N-acyltransferases (Nat)"/>
    <property type="match status" value="1"/>
</dbReference>
<dbReference type="Pfam" id="PF00583">
    <property type="entry name" value="Acetyltransf_1"/>
    <property type="match status" value="1"/>
</dbReference>